<keyword evidence="3" id="KW-0731">Sigma factor</keyword>
<evidence type="ECO:0000256" key="3">
    <source>
        <dbReference type="ARBA" id="ARBA00023082"/>
    </source>
</evidence>
<keyword evidence="9" id="KW-1185">Reference proteome</keyword>
<evidence type="ECO:0000256" key="2">
    <source>
        <dbReference type="ARBA" id="ARBA00023015"/>
    </source>
</evidence>
<dbReference type="Gene3D" id="1.10.10.10">
    <property type="entry name" value="Winged helix-like DNA-binding domain superfamily/Winged helix DNA-binding domain"/>
    <property type="match status" value="1"/>
</dbReference>
<dbReference type="PANTHER" id="PTHR43133:SF63">
    <property type="entry name" value="RNA POLYMERASE SIGMA FACTOR FECI-RELATED"/>
    <property type="match status" value="1"/>
</dbReference>
<gene>
    <name evidence="6" type="ORF">EQG53_11935</name>
    <name evidence="7" type="ORF">I6H83_10510</name>
</gene>
<dbReference type="SUPFAM" id="SSF88946">
    <property type="entry name" value="Sigma2 domain of RNA polymerase sigma factors"/>
    <property type="match status" value="1"/>
</dbReference>
<dbReference type="SUPFAM" id="SSF88659">
    <property type="entry name" value="Sigma3 and sigma4 domains of RNA polymerase sigma factors"/>
    <property type="match status" value="1"/>
</dbReference>
<dbReference type="RefSeq" id="WP_003164922.1">
    <property type="nucleotide sequence ID" value="NZ_BJNC01000014.1"/>
</dbReference>
<dbReference type="InterPro" id="IPR036388">
    <property type="entry name" value="WH-like_DNA-bd_sf"/>
</dbReference>
<dbReference type="EMBL" id="CP035093">
    <property type="protein sequence ID" value="QAT15015.1"/>
    <property type="molecule type" value="Genomic_DNA"/>
</dbReference>
<evidence type="ECO:0000313" key="7">
    <source>
        <dbReference type="EMBL" id="QQB87604.1"/>
    </source>
</evidence>
<dbReference type="Pfam" id="PF08281">
    <property type="entry name" value="Sigma70_r4_2"/>
    <property type="match status" value="1"/>
</dbReference>
<comment type="similarity">
    <text evidence="1">Belongs to the sigma-70 factor family. ECF subfamily.</text>
</comment>
<proteinExistence type="inferred from homology"/>
<evidence type="ECO:0000259" key="5">
    <source>
        <dbReference type="Pfam" id="PF08281"/>
    </source>
</evidence>
<dbReference type="Gene3D" id="1.10.1740.10">
    <property type="match status" value="1"/>
</dbReference>
<reference evidence="7 9" key="2">
    <citation type="submission" date="2020-12" db="EMBL/GenBank/DDBJ databases">
        <title>FDA dAtabase for Regulatory Grade micrObial Sequences (FDA-ARGOS): Supporting development and validation of Infectious Disease Dx tests.</title>
        <authorList>
            <person name="Kerrigan L."/>
            <person name="Long C."/>
            <person name="Tallon L."/>
            <person name="Sadzewicz L."/>
            <person name="Zhao X."/>
            <person name="Boylan J."/>
            <person name="Ott S."/>
            <person name="Bowen H."/>
            <person name="Vavikolanu K."/>
            <person name="Mehta A."/>
            <person name="Aluvathingal J."/>
            <person name="Nadendla S."/>
            <person name="Yan Y."/>
            <person name="Sichtig H."/>
        </authorList>
    </citation>
    <scope>NUCLEOTIDE SEQUENCE [LARGE SCALE GENOMIC DNA]</scope>
    <source>
        <strain evidence="7 9">FDAARGOS_1026</strain>
    </source>
</reference>
<dbReference type="InterPro" id="IPR013324">
    <property type="entry name" value="RNA_pol_sigma_r3/r4-like"/>
</dbReference>
<name>A0A381AN24_BREDI</name>
<evidence type="ECO:0000313" key="9">
    <source>
        <dbReference type="Proteomes" id="UP000596117"/>
    </source>
</evidence>
<dbReference type="Proteomes" id="UP000287388">
    <property type="component" value="Chromosome"/>
</dbReference>
<sequence length="167" mass="18864">MSDGLEKLSPEAPMTLDVLHGRYAAWFRARLVRRYGAQDAEDILQEAWLRLAPYQGLAGIRHPKALLLKIASNLAADKFGRRRRRDQYAGDTVAAHGWNIELPSQTDAIFAKQVVMGLPQPLRDVFVLSRIKGLSNWQIAEQLGISSKTVEWRMTKALAHCAAQFRR</sequence>
<dbReference type="GO" id="GO:0006352">
    <property type="term" value="P:DNA-templated transcription initiation"/>
    <property type="evidence" value="ECO:0007669"/>
    <property type="project" value="InterPro"/>
</dbReference>
<feature type="domain" description="RNA polymerase sigma factor 70 region 4 type 2" evidence="5">
    <location>
        <begin position="115"/>
        <end position="161"/>
    </location>
</feature>
<reference evidence="6 8" key="1">
    <citation type="submission" date="2019-01" db="EMBL/GenBank/DDBJ databases">
        <title>Brevundimonas diminuta Genome sequencing and assembly.</title>
        <authorList>
            <person name="Chen H."/>
        </authorList>
    </citation>
    <scope>NUCLEOTIDE SEQUENCE [LARGE SCALE GENOMIC DNA]</scope>
    <source>
        <strain evidence="6">ATCC</strain>
        <strain evidence="8">ATCC(B) 19146</strain>
    </source>
</reference>
<dbReference type="GO" id="GO:0003677">
    <property type="term" value="F:DNA binding"/>
    <property type="evidence" value="ECO:0007669"/>
    <property type="project" value="InterPro"/>
</dbReference>
<evidence type="ECO:0000313" key="8">
    <source>
        <dbReference type="Proteomes" id="UP000287388"/>
    </source>
</evidence>
<dbReference type="InterPro" id="IPR013325">
    <property type="entry name" value="RNA_pol_sigma_r2"/>
</dbReference>
<dbReference type="Proteomes" id="UP000596117">
    <property type="component" value="Chromosome"/>
</dbReference>
<dbReference type="GO" id="GO:0016987">
    <property type="term" value="F:sigma factor activity"/>
    <property type="evidence" value="ECO:0007669"/>
    <property type="project" value="UniProtKB-KW"/>
</dbReference>
<dbReference type="InterPro" id="IPR014284">
    <property type="entry name" value="RNA_pol_sigma-70_dom"/>
</dbReference>
<dbReference type="AlphaFoldDB" id="A0A381AN24"/>
<evidence type="ECO:0000256" key="1">
    <source>
        <dbReference type="ARBA" id="ARBA00010641"/>
    </source>
</evidence>
<keyword evidence="2" id="KW-0805">Transcription regulation</keyword>
<evidence type="ECO:0000256" key="4">
    <source>
        <dbReference type="ARBA" id="ARBA00023163"/>
    </source>
</evidence>
<dbReference type="PANTHER" id="PTHR43133">
    <property type="entry name" value="RNA POLYMERASE ECF-TYPE SIGMA FACTO"/>
    <property type="match status" value="1"/>
</dbReference>
<dbReference type="GeneID" id="56577049"/>
<protein>
    <submittedName>
        <fullName evidence="6">RNA polymerase sigma factor</fullName>
    </submittedName>
</protein>
<evidence type="ECO:0000313" key="6">
    <source>
        <dbReference type="EMBL" id="QAT15015.1"/>
    </source>
</evidence>
<dbReference type="EMBL" id="CP066026">
    <property type="protein sequence ID" value="QQB87604.1"/>
    <property type="molecule type" value="Genomic_DNA"/>
</dbReference>
<organism evidence="6 8">
    <name type="scientific">Brevundimonas diminuta</name>
    <name type="common">Pseudomonas diminuta</name>
    <dbReference type="NCBI Taxonomy" id="293"/>
    <lineage>
        <taxon>Bacteria</taxon>
        <taxon>Pseudomonadati</taxon>
        <taxon>Pseudomonadota</taxon>
        <taxon>Alphaproteobacteria</taxon>
        <taxon>Caulobacterales</taxon>
        <taxon>Caulobacteraceae</taxon>
        <taxon>Brevundimonas</taxon>
    </lineage>
</organism>
<dbReference type="NCBIfam" id="TIGR02937">
    <property type="entry name" value="sigma70-ECF"/>
    <property type="match status" value="1"/>
</dbReference>
<keyword evidence="4" id="KW-0804">Transcription</keyword>
<dbReference type="KEGG" id="bdm:EQG53_11935"/>
<dbReference type="InterPro" id="IPR039425">
    <property type="entry name" value="RNA_pol_sigma-70-like"/>
</dbReference>
<accession>A0A381AN24</accession>
<dbReference type="InterPro" id="IPR013249">
    <property type="entry name" value="RNA_pol_sigma70_r4_t2"/>
</dbReference>